<feature type="domain" description="PhoU" evidence="9">
    <location>
        <begin position="124"/>
        <end position="208"/>
    </location>
</feature>
<dbReference type="EMBL" id="CP040818">
    <property type="protein sequence ID" value="QDL91955.1"/>
    <property type="molecule type" value="Genomic_DNA"/>
</dbReference>
<dbReference type="AlphaFoldDB" id="A0A5B8FUA3"/>
<dbReference type="Pfam" id="PF01895">
    <property type="entry name" value="PhoU"/>
    <property type="match status" value="2"/>
</dbReference>
<dbReference type="GO" id="GO:0030643">
    <property type="term" value="P:intracellular phosphate ion homeostasis"/>
    <property type="evidence" value="ECO:0007669"/>
    <property type="project" value="InterPro"/>
</dbReference>
<dbReference type="PANTHER" id="PTHR42930">
    <property type="entry name" value="PHOSPHATE-SPECIFIC TRANSPORT SYSTEM ACCESSORY PROTEIN PHOU"/>
    <property type="match status" value="1"/>
</dbReference>
<dbReference type="Gene3D" id="1.20.58.220">
    <property type="entry name" value="Phosphate transport system protein phou homolog 2, domain 2"/>
    <property type="match status" value="1"/>
</dbReference>
<gene>
    <name evidence="10" type="primary">phoU</name>
    <name evidence="10" type="ORF">FDP22_09305</name>
</gene>
<dbReference type="FunFam" id="1.20.58.220:FF:000004">
    <property type="entry name" value="Phosphate-specific transport system accessory protein PhoU"/>
    <property type="match status" value="1"/>
</dbReference>
<comment type="subunit">
    <text evidence="3 8">Homodimer.</text>
</comment>
<accession>A0A5B8FUA3</accession>
<evidence type="ECO:0000313" key="10">
    <source>
        <dbReference type="EMBL" id="QDL91955.1"/>
    </source>
</evidence>
<proteinExistence type="inferred from homology"/>
<dbReference type="InterPro" id="IPR028366">
    <property type="entry name" value="PhoU"/>
</dbReference>
<dbReference type="InterPro" id="IPR026022">
    <property type="entry name" value="PhoU_dom"/>
</dbReference>
<comment type="function">
    <text evidence="7 8">Plays a role in the regulation of phosphate uptake.</text>
</comment>
<dbReference type="OrthoDB" id="9814256at2"/>
<keyword evidence="5 8" id="KW-0963">Cytoplasm</keyword>
<sequence length="234" mass="26270">MCPHIVSAFDDDLLAVQAKISEMGGLCEELLSNALEAVENRDPKLAEEVILRDKRLDKLEFEVEELTTRIMALRQPMAQDLRVLISCLKMSATLERIGDLAKNIARRAIYLADQRPAKLSASVGRMGQRTLQQLTEVLDAYTSRDTALAVSVWRRDVEVDEIYNSLFREVVTYMMEDPRTIGLGSQFLFIAKNLERIGDHTTHIAEMVYYVVEGEPLGDDRPKGEPVSLDGVGS</sequence>
<dbReference type="Proteomes" id="UP000305888">
    <property type="component" value="Chromosome"/>
</dbReference>
<dbReference type="KEGG" id="ppru:FDP22_09305"/>
<feature type="domain" description="PhoU" evidence="9">
    <location>
        <begin position="20"/>
        <end position="107"/>
    </location>
</feature>
<evidence type="ECO:0000256" key="3">
    <source>
        <dbReference type="ARBA" id="ARBA00011738"/>
    </source>
</evidence>
<evidence type="ECO:0000256" key="7">
    <source>
        <dbReference type="ARBA" id="ARBA00056181"/>
    </source>
</evidence>
<dbReference type="PANTHER" id="PTHR42930:SF3">
    <property type="entry name" value="PHOSPHATE-SPECIFIC TRANSPORT SYSTEM ACCESSORY PROTEIN PHOU"/>
    <property type="match status" value="1"/>
</dbReference>
<dbReference type="GO" id="GO:0006817">
    <property type="term" value="P:phosphate ion transport"/>
    <property type="evidence" value="ECO:0007669"/>
    <property type="project" value="UniProtKB-KW"/>
</dbReference>
<dbReference type="RefSeq" id="WP_138571993.1">
    <property type="nucleotide sequence ID" value="NZ_CP040818.1"/>
</dbReference>
<dbReference type="PIRSF" id="PIRSF003107">
    <property type="entry name" value="PhoU"/>
    <property type="match status" value="1"/>
</dbReference>
<evidence type="ECO:0000256" key="6">
    <source>
        <dbReference type="ARBA" id="ARBA00022592"/>
    </source>
</evidence>
<name>A0A5B8FUA3_9RHOB</name>
<keyword evidence="11" id="KW-1185">Reference proteome</keyword>
<evidence type="ECO:0000256" key="2">
    <source>
        <dbReference type="ARBA" id="ARBA00008107"/>
    </source>
</evidence>
<evidence type="ECO:0000256" key="5">
    <source>
        <dbReference type="ARBA" id="ARBA00022490"/>
    </source>
</evidence>
<dbReference type="NCBIfam" id="TIGR02135">
    <property type="entry name" value="phoU_full"/>
    <property type="match status" value="1"/>
</dbReference>
<dbReference type="SUPFAM" id="SSF109755">
    <property type="entry name" value="PhoU-like"/>
    <property type="match status" value="1"/>
</dbReference>
<keyword evidence="6 8" id="KW-0592">Phosphate transport</keyword>
<evidence type="ECO:0000259" key="9">
    <source>
        <dbReference type="Pfam" id="PF01895"/>
    </source>
</evidence>
<dbReference type="GO" id="GO:0045936">
    <property type="term" value="P:negative regulation of phosphate metabolic process"/>
    <property type="evidence" value="ECO:0007669"/>
    <property type="project" value="InterPro"/>
</dbReference>
<evidence type="ECO:0000256" key="8">
    <source>
        <dbReference type="PIRNR" id="PIRNR003107"/>
    </source>
</evidence>
<keyword evidence="4 8" id="KW-0813">Transport</keyword>
<evidence type="ECO:0000313" key="11">
    <source>
        <dbReference type="Proteomes" id="UP000305888"/>
    </source>
</evidence>
<comment type="subcellular location">
    <subcellularLocation>
        <location evidence="1 8">Cytoplasm</location>
    </subcellularLocation>
</comment>
<dbReference type="GO" id="GO:0005737">
    <property type="term" value="C:cytoplasm"/>
    <property type="evidence" value="ECO:0007669"/>
    <property type="project" value="UniProtKB-SubCell"/>
</dbReference>
<evidence type="ECO:0000256" key="1">
    <source>
        <dbReference type="ARBA" id="ARBA00004496"/>
    </source>
</evidence>
<organism evidence="10 11">
    <name type="scientific">Paroceanicella profunda</name>
    <dbReference type="NCBI Taxonomy" id="2579971"/>
    <lineage>
        <taxon>Bacteria</taxon>
        <taxon>Pseudomonadati</taxon>
        <taxon>Pseudomonadota</taxon>
        <taxon>Alphaproteobacteria</taxon>
        <taxon>Rhodobacterales</taxon>
        <taxon>Paracoccaceae</taxon>
        <taxon>Paroceanicella</taxon>
    </lineage>
</organism>
<evidence type="ECO:0000256" key="4">
    <source>
        <dbReference type="ARBA" id="ARBA00022448"/>
    </source>
</evidence>
<reference evidence="10 11" key="1">
    <citation type="submission" date="2019-06" db="EMBL/GenBank/DDBJ databases">
        <title>Genome sequence of Rhodobacteraceae bacterium D4M1.</title>
        <authorList>
            <person name="Cao J."/>
        </authorList>
    </citation>
    <scope>NUCLEOTIDE SEQUENCE [LARGE SCALE GENOMIC DNA]</scope>
    <source>
        <strain evidence="10 11">D4M1</strain>
    </source>
</reference>
<dbReference type="InterPro" id="IPR038078">
    <property type="entry name" value="PhoU-like_sf"/>
</dbReference>
<comment type="similarity">
    <text evidence="2 8">Belongs to the PhoU family.</text>
</comment>
<protein>
    <recommendedName>
        <fullName evidence="8">Phosphate-specific transport system accessory protein PhoU</fullName>
    </recommendedName>
</protein>